<dbReference type="AlphaFoldDB" id="A0AAV4XJA6"/>
<keyword evidence="3" id="KW-1185">Reference proteome</keyword>
<accession>A0AAV4XJA6</accession>
<protein>
    <submittedName>
        <fullName evidence="2">Down syndrome cell adhesion molecule-like protein Dscam2</fullName>
    </submittedName>
</protein>
<dbReference type="InterPro" id="IPR013783">
    <property type="entry name" value="Ig-like_fold"/>
</dbReference>
<evidence type="ECO:0000313" key="3">
    <source>
        <dbReference type="Proteomes" id="UP001054945"/>
    </source>
</evidence>
<dbReference type="InterPro" id="IPR013098">
    <property type="entry name" value="Ig_I-set"/>
</dbReference>
<evidence type="ECO:0000313" key="2">
    <source>
        <dbReference type="EMBL" id="GIY94051.1"/>
    </source>
</evidence>
<name>A0AAV4XJA6_CAEEX</name>
<reference evidence="2 3" key="1">
    <citation type="submission" date="2021-06" db="EMBL/GenBank/DDBJ databases">
        <title>Caerostris extrusa draft genome.</title>
        <authorList>
            <person name="Kono N."/>
            <person name="Arakawa K."/>
        </authorList>
    </citation>
    <scope>NUCLEOTIDE SEQUENCE [LARGE SCALE GENOMIC DNA]</scope>
</reference>
<organism evidence="2 3">
    <name type="scientific">Caerostris extrusa</name>
    <name type="common">Bark spider</name>
    <name type="synonym">Caerostris bankana</name>
    <dbReference type="NCBI Taxonomy" id="172846"/>
    <lineage>
        <taxon>Eukaryota</taxon>
        <taxon>Metazoa</taxon>
        <taxon>Ecdysozoa</taxon>
        <taxon>Arthropoda</taxon>
        <taxon>Chelicerata</taxon>
        <taxon>Arachnida</taxon>
        <taxon>Araneae</taxon>
        <taxon>Araneomorphae</taxon>
        <taxon>Entelegynae</taxon>
        <taxon>Araneoidea</taxon>
        <taxon>Araneidae</taxon>
        <taxon>Caerostris</taxon>
    </lineage>
</organism>
<feature type="domain" description="Immunoglobulin I-set" evidence="1">
    <location>
        <begin position="17"/>
        <end position="63"/>
    </location>
</feature>
<gene>
    <name evidence="2" type="primary">X975_04055</name>
    <name evidence="2" type="ORF">CEXT_579371</name>
</gene>
<dbReference type="Gene3D" id="2.60.40.10">
    <property type="entry name" value="Immunoglobulins"/>
    <property type="match status" value="1"/>
</dbReference>
<evidence type="ECO:0000259" key="1">
    <source>
        <dbReference type="Pfam" id="PF07679"/>
    </source>
</evidence>
<dbReference type="Pfam" id="PF07679">
    <property type="entry name" value="I-set"/>
    <property type="match status" value="1"/>
</dbReference>
<proteinExistence type="predicted"/>
<dbReference type="InterPro" id="IPR036179">
    <property type="entry name" value="Ig-like_dom_sf"/>
</dbReference>
<dbReference type="SUPFAM" id="SSF48726">
    <property type="entry name" value="Immunoglobulin"/>
    <property type="match status" value="1"/>
</dbReference>
<dbReference type="Proteomes" id="UP001054945">
    <property type="component" value="Unassembled WGS sequence"/>
</dbReference>
<comment type="caution">
    <text evidence="2">The sequence shown here is derived from an EMBL/GenBank/DDBJ whole genome shotgun (WGS) entry which is preliminary data.</text>
</comment>
<dbReference type="EMBL" id="BPLR01017738">
    <property type="protein sequence ID" value="GIY94051.1"/>
    <property type="molecule type" value="Genomic_DNA"/>
</dbReference>
<sequence length="96" mass="11071">MNTFQSIIISTESRNLPQNHRQQVFPNGTLIVREVNKKADEGKYTCTAENKDGDRSQKDVYVQVMEERGGELIRSFHSQFNHIITIAFSPRSKPYV</sequence>